<gene>
    <name evidence="2" type="ORF">R9Z33_12135</name>
</gene>
<dbReference type="Proteomes" id="UP001305521">
    <property type="component" value="Chromosome"/>
</dbReference>
<feature type="domain" description="B12-binding" evidence="1">
    <location>
        <begin position="130"/>
        <end position="252"/>
    </location>
</feature>
<keyword evidence="3" id="KW-1185">Reference proteome</keyword>
<name>A0ABZ0PPE9_9PROT</name>
<reference evidence="2 3" key="1">
    <citation type="submission" date="2023-11" db="EMBL/GenBank/DDBJ databases">
        <title>Arctic aerobic anoxygenic photoheterotroph Sediminicoccus rosea KRV36 adapts its photosynthesis to long days of polar summer.</title>
        <authorList>
            <person name="Tomasch J."/>
            <person name="Kopejtka K."/>
            <person name="Bily T."/>
            <person name="Gardiner A.T."/>
            <person name="Gardian Z."/>
            <person name="Shivaramu S."/>
            <person name="Koblizek M."/>
            <person name="Engelhardt F."/>
            <person name="Kaftan D."/>
        </authorList>
    </citation>
    <scope>NUCLEOTIDE SEQUENCE [LARGE SCALE GENOMIC DNA]</scope>
    <source>
        <strain evidence="2 3">R-30</strain>
    </source>
</reference>
<sequence>MENPLARSIFGRRLGIISRQIELAVGQNVIPLLSELRQPMDVAEVERLTASLTRGESETLRRTIEQRRTEGQSSEHLCLTLLTLLARRLGEWWEQDRCSFVEVTLGMIVLHEQLRGLGRGLPSSARIGAGRSALMMPTIGNQHSMGIAMVAEFFRAGGWAIVDDAVDSEETLMARVAEQWFGIVAISVASAEAVPGLGPQIAAIRRHSRNPDVAVMLGGPALLAEPGLASVVGADATAPDAAEALRRAEALVALMTEAP</sequence>
<dbReference type="PROSITE" id="PS51332">
    <property type="entry name" value="B12_BINDING"/>
    <property type="match status" value="1"/>
</dbReference>
<evidence type="ECO:0000313" key="3">
    <source>
        <dbReference type="Proteomes" id="UP001305521"/>
    </source>
</evidence>
<dbReference type="RefSeq" id="WP_318651553.1">
    <property type="nucleotide sequence ID" value="NZ_CP137852.1"/>
</dbReference>
<dbReference type="InterPro" id="IPR036724">
    <property type="entry name" value="Cobalamin-bd_sf"/>
</dbReference>
<accession>A0ABZ0PPE9</accession>
<evidence type="ECO:0000259" key="1">
    <source>
        <dbReference type="PROSITE" id="PS51332"/>
    </source>
</evidence>
<dbReference type="CDD" id="cd02065">
    <property type="entry name" value="B12-binding_like"/>
    <property type="match status" value="1"/>
</dbReference>
<evidence type="ECO:0000313" key="2">
    <source>
        <dbReference type="EMBL" id="WPB87601.1"/>
    </source>
</evidence>
<dbReference type="Pfam" id="PF02310">
    <property type="entry name" value="B12-binding"/>
    <property type="match status" value="1"/>
</dbReference>
<proteinExistence type="predicted"/>
<dbReference type="EMBL" id="CP137852">
    <property type="protein sequence ID" value="WPB87601.1"/>
    <property type="molecule type" value="Genomic_DNA"/>
</dbReference>
<organism evidence="2 3">
    <name type="scientific">Sediminicoccus rosea</name>
    <dbReference type="NCBI Taxonomy" id="1225128"/>
    <lineage>
        <taxon>Bacteria</taxon>
        <taxon>Pseudomonadati</taxon>
        <taxon>Pseudomonadota</taxon>
        <taxon>Alphaproteobacteria</taxon>
        <taxon>Acetobacterales</taxon>
        <taxon>Roseomonadaceae</taxon>
        <taxon>Sediminicoccus</taxon>
    </lineage>
</organism>
<dbReference type="SUPFAM" id="SSF52242">
    <property type="entry name" value="Cobalamin (vitamin B12)-binding domain"/>
    <property type="match status" value="1"/>
</dbReference>
<dbReference type="Gene3D" id="3.40.50.280">
    <property type="entry name" value="Cobalamin-binding domain"/>
    <property type="match status" value="1"/>
</dbReference>
<protein>
    <submittedName>
        <fullName evidence="2">Cobalamin B12-binding domain-containing protein</fullName>
    </submittedName>
</protein>
<dbReference type="InterPro" id="IPR006158">
    <property type="entry name" value="Cobalamin-bd"/>
</dbReference>